<comment type="caution">
    <text evidence="1">The sequence shown here is derived from an EMBL/GenBank/DDBJ whole genome shotgun (WGS) entry which is preliminary data.</text>
</comment>
<dbReference type="Proteomes" id="UP000179047">
    <property type="component" value="Unassembled WGS sequence"/>
</dbReference>
<dbReference type="PANTHER" id="PTHR43861">
    <property type="entry name" value="TRANS-ACONITATE 2-METHYLTRANSFERASE-RELATED"/>
    <property type="match status" value="1"/>
</dbReference>
<accession>A0A1F8GY96</accession>
<dbReference type="InterPro" id="IPR029063">
    <property type="entry name" value="SAM-dependent_MTases_sf"/>
</dbReference>
<dbReference type="EMBL" id="MGKP01000001">
    <property type="protein sequence ID" value="OGN29970.1"/>
    <property type="molecule type" value="Genomic_DNA"/>
</dbReference>
<gene>
    <name evidence="1" type="ORF">A3A33_01455</name>
</gene>
<proteinExistence type="predicted"/>
<dbReference type="SUPFAM" id="SSF53335">
    <property type="entry name" value="S-adenosyl-L-methionine-dependent methyltransferases"/>
    <property type="match status" value="1"/>
</dbReference>
<evidence type="ECO:0000313" key="2">
    <source>
        <dbReference type="Proteomes" id="UP000179047"/>
    </source>
</evidence>
<name>A0A1F8GY96_9BACT</name>
<evidence type="ECO:0000313" key="1">
    <source>
        <dbReference type="EMBL" id="OGN29970.1"/>
    </source>
</evidence>
<dbReference type="CDD" id="cd02440">
    <property type="entry name" value="AdoMet_MTases"/>
    <property type="match status" value="1"/>
</dbReference>
<evidence type="ECO:0008006" key="3">
    <source>
        <dbReference type="Google" id="ProtNLM"/>
    </source>
</evidence>
<dbReference type="STRING" id="1802701.A3A33_01455"/>
<dbReference type="AlphaFoldDB" id="A0A1F8GY96"/>
<protein>
    <recommendedName>
        <fullName evidence="3">Methyltransferase domain-containing protein</fullName>
    </recommendedName>
</protein>
<dbReference type="Pfam" id="PF13489">
    <property type="entry name" value="Methyltransf_23"/>
    <property type="match status" value="1"/>
</dbReference>
<dbReference type="Gene3D" id="3.40.50.150">
    <property type="entry name" value="Vaccinia Virus protein VP39"/>
    <property type="match status" value="1"/>
</dbReference>
<sequence length="233" mass="26826">MEADFSGEQFIPGKTSKRIAEDHLARYTFALPFVRDKAVLDIACGSGYGSQMLRDKGGASSVDGVDISENMIQYARAHFLSDNVIFTASDLIDYSSQKSYDVITSFETIEHIDDYKKGLQKLHSLLIPGGTLLMSTPNRIITSYHSHSLEDKPENPYHFREFTVDELKRELILCGFVVHDDDVYGHRQQRYFKNRYLRRLYKMLFNPDVTFSPQIQRLYAQPRSFLVVARKAH</sequence>
<reference evidence="1 2" key="1">
    <citation type="journal article" date="2016" name="Nat. Commun.">
        <title>Thousands of microbial genomes shed light on interconnected biogeochemical processes in an aquifer system.</title>
        <authorList>
            <person name="Anantharaman K."/>
            <person name="Brown C.T."/>
            <person name="Hug L.A."/>
            <person name="Sharon I."/>
            <person name="Castelle C.J."/>
            <person name="Probst A.J."/>
            <person name="Thomas B.C."/>
            <person name="Singh A."/>
            <person name="Wilkins M.J."/>
            <person name="Karaoz U."/>
            <person name="Brodie E.L."/>
            <person name="Williams K.H."/>
            <person name="Hubbard S.S."/>
            <person name="Banfield J.F."/>
        </authorList>
    </citation>
    <scope>NUCLEOTIDE SEQUENCE [LARGE SCALE GENOMIC DNA]</scope>
</reference>
<organism evidence="1 2">
    <name type="scientific">Candidatus Yanofskybacteria bacterium RIFCSPLOWO2_01_FULL_49_25</name>
    <dbReference type="NCBI Taxonomy" id="1802701"/>
    <lineage>
        <taxon>Bacteria</taxon>
        <taxon>Candidatus Yanofskyibacteriota</taxon>
    </lineage>
</organism>